<dbReference type="GO" id="GO:0048189">
    <property type="term" value="C:Lid2 complex"/>
    <property type="evidence" value="ECO:0007669"/>
    <property type="project" value="TreeGrafter"/>
</dbReference>
<dbReference type="GO" id="GO:0036205">
    <property type="term" value="P:histone catabolic process"/>
    <property type="evidence" value="ECO:0007669"/>
    <property type="project" value="TreeGrafter"/>
</dbReference>
<dbReference type="AlphaFoldDB" id="A0A4Y9XNH5"/>
<protein>
    <recommendedName>
        <fullName evidence="2">BAH domain-containing protein</fullName>
    </recommendedName>
</protein>
<dbReference type="InterPro" id="IPR001025">
    <property type="entry name" value="BAH_dom"/>
</dbReference>
<evidence type="ECO:0000313" key="3">
    <source>
        <dbReference type="EMBL" id="TFY51302.1"/>
    </source>
</evidence>
<comment type="caution">
    <text evidence="3">The sequence shown here is derived from an EMBL/GenBank/DDBJ whole genome shotgun (WGS) entry which is preliminary data.</text>
</comment>
<feature type="region of interest" description="Disordered" evidence="1">
    <location>
        <begin position="461"/>
        <end position="491"/>
    </location>
</feature>
<gene>
    <name evidence="3" type="ORF">EVJ58_g10639</name>
</gene>
<reference evidence="3 4" key="1">
    <citation type="submission" date="2019-01" db="EMBL/GenBank/DDBJ databases">
        <title>Genome sequencing of the rare red list fungi Fomitopsis rosea.</title>
        <authorList>
            <person name="Buettner E."/>
            <person name="Kellner H."/>
        </authorList>
    </citation>
    <scope>NUCLEOTIDE SEQUENCE [LARGE SCALE GENOMIC DNA]</scope>
    <source>
        <strain evidence="3 4">DSM 105464</strain>
    </source>
</reference>
<sequence length="709" mass="79739">MAFPAAPYYHTLKNNDKVKVNDHVYCSPSWSIRDGTPYSIARIMEFLPAQGVPIFDKDGNRNEPYTRVRLAWYYRPSDVSDRPSADCRLLLAAIYSEVCDLSQVRGKCYVVHRDRISDLAGWKKRPDRFYFTRLFDPWIRKEFEVISSATVRNLPQHIKDVLLERYEYVVAEKEVVPDLTDTPRTCDTCTHWCPPLYTVAEDTLDPDDLIFPRAATRVGPKFQVVVPSAPGPESSASAAGLEERGGDATIEVLSLVNEMSEEEVRALETHKSSLSTNSTLKCHIDWLTEVTRRLTEAWMAHREFATVNMKSVMRHEKFKKSETRCIDREWTNQEIAAFEDAIAVHGAELRPVREEMLISMKLGEENARIKAARLSGRTDLLLPVSRAPSPDEEGSIVKALPRGHNSCGCCRTRESAVWWKAPKGLPTNILCDNCGVSWRKYADLNVRPLREELIDKTKVAKREGTPLSAPSAKRAKTASSVQSTPPPAGPAPAATQIRCLACQKTGPMGKVLKCRQCNFRVHAGVSGVVVDQTTVESWVCDLCANEKTLEASLNPDCLLCPRPKRDIRKSTVYPPPDTYLRACKPTEGQAWVHVICSVFVPEVSYSDATRLRLVEGVSTVPQWSECPAEYHVSCAWKQGHKFGFEMQGVKPSRRDTTTIVDWNDVEGCMVPVIICKGHVGHKRELIDVCATNDLGEVFLLFHYTPDRIY</sequence>
<dbReference type="PANTHER" id="PTHR47672:SF1">
    <property type="entry name" value="E3 UBIQUITIN-PROTEIN LIGASE SNT2"/>
    <property type="match status" value="1"/>
</dbReference>
<dbReference type="SMART" id="SM00439">
    <property type="entry name" value="BAH"/>
    <property type="match status" value="1"/>
</dbReference>
<dbReference type="Gene3D" id="3.30.40.10">
    <property type="entry name" value="Zinc/RING finger domain, C3HC4 (zinc finger)"/>
    <property type="match status" value="1"/>
</dbReference>
<accession>A0A4Y9XNH5</accession>
<dbReference type="GO" id="GO:0004842">
    <property type="term" value="F:ubiquitin-protein transferase activity"/>
    <property type="evidence" value="ECO:0007669"/>
    <property type="project" value="TreeGrafter"/>
</dbReference>
<dbReference type="InterPro" id="IPR011011">
    <property type="entry name" value="Znf_FYVE_PHD"/>
</dbReference>
<dbReference type="Gene3D" id="2.30.30.490">
    <property type="match status" value="1"/>
</dbReference>
<dbReference type="SUPFAM" id="SSF57903">
    <property type="entry name" value="FYVE/PHD zinc finger"/>
    <property type="match status" value="1"/>
</dbReference>
<evidence type="ECO:0000256" key="1">
    <source>
        <dbReference type="SAM" id="MobiDB-lite"/>
    </source>
</evidence>
<dbReference type="PANTHER" id="PTHR47672">
    <property type="entry name" value="E3 UBIQUITIN-PROTEIN LIGASE SNT2"/>
    <property type="match status" value="1"/>
</dbReference>
<dbReference type="Proteomes" id="UP000298390">
    <property type="component" value="Unassembled WGS sequence"/>
</dbReference>
<name>A0A4Y9XNH5_9APHY</name>
<dbReference type="Pfam" id="PF01426">
    <property type="entry name" value="BAH"/>
    <property type="match status" value="1"/>
</dbReference>
<dbReference type="PROSITE" id="PS51038">
    <property type="entry name" value="BAH"/>
    <property type="match status" value="1"/>
</dbReference>
<dbReference type="InterPro" id="IPR013083">
    <property type="entry name" value="Znf_RING/FYVE/PHD"/>
</dbReference>
<organism evidence="3 4">
    <name type="scientific">Rhodofomes roseus</name>
    <dbReference type="NCBI Taxonomy" id="34475"/>
    <lineage>
        <taxon>Eukaryota</taxon>
        <taxon>Fungi</taxon>
        <taxon>Dikarya</taxon>
        <taxon>Basidiomycota</taxon>
        <taxon>Agaricomycotina</taxon>
        <taxon>Agaricomycetes</taxon>
        <taxon>Polyporales</taxon>
        <taxon>Rhodofomes</taxon>
    </lineage>
</organism>
<dbReference type="STRING" id="34475.A0A4Y9XNH5"/>
<evidence type="ECO:0000313" key="4">
    <source>
        <dbReference type="Proteomes" id="UP000298390"/>
    </source>
</evidence>
<dbReference type="GO" id="GO:0003682">
    <property type="term" value="F:chromatin binding"/>
    <property type="evidence" value="ECO:0007669"/>
    <property type="project" value="InterPro"/>
</dbReference>
<evidence type="ECO:0000259" key="2">
    <source>
        <dbReference type="PROSITE" id="PS51038"/>
    </source>
</evidence>
<dbReference type="InterPro" id="IPR029617">
    <property type="entry name" value="Snt2"/>
</dbReference>
<dbReference type="InterPro" id="IPR043151">
    <property type="entry name" value="BAH_sf"/>
</dbReference>
<proteinExistence type="predicted"/>
<feature type="domain" description="BAH" evidence="2">
    <location>
        <begin position="16"/>
        <end position="146"/>
    </location>
</feature>
<dbReference type="EMBL" id="SEKV01001224">
    <property type="protein sequence ID" value="TFY51302.1"/>
    <property type="molecule type" value="Genomic_DNA"/>
</dbReference>